<dbReference type="SUPFAM" id="SSF47862">
    <property type="entry name" value="Saposin"/>
    <property type="match status" value="1"/>
</dbReference>
<evidence type="ECO:0000259" key="2">
    <source>
        <dbReference type="PROSITE" id="PS50015"/>
    </source>
</evidence>
<evidence type="ECO:0000256" key="1">
    <source>
        <dbReference type="ARBA" id="ARBA00023157"/>
    </source>
</evidence>
<protein>
    <recommendedName>
        <fullName evidence="2">Saposin B-type domain-containing protein</fullName>
    </recommendedName>
</protein>
<gene>
    <name evidence="3" type="ORF">PENTCL1PPCAC_740</name>
</gene>
<name>A0AAV5S8Y5_9BILA</name>
<evidence type="ECO:0000313" key="4">
    <source>
        <dbReference type="Proteomes" id="UP001432027"/>
    </source>
</evidence>
<reference evidence="3" key="1">
    <citation type="submission" date="2023-10" db="EMBL/GenBank/DDBJ databases">
        <title>Genome assembly of Pristionchus species.</title>
        <authorList>
            <person name="Yoshida K."/>
            <person name="Sommer R.J."/>
        </authorList>
    </citation>
    <scope>NUCLEOTIDE SEQUENCE</scope>
    <source>
        <strain evidence="3">RS0144</strain>
    </source>
</reference>
<keyword evidence="1" id="KW-1015">Disulfide bond</keyword>
<dbReference type="InterPro" id="IPR011001">
    <property type="entry name" value="Saposin-like"/>
</dbReference>
<comment type="caution">
    <text evidence="3">The sequence shown here is derived from an EMBL/GenBank/DDBJ whole genome shotgun (WGS) entry which is preliminary data.</text>
</comment>
<dbReference type="SMART" id="SM00741">
    <property type="entry name" value="SapB"/>
    <property type="match status" value="1"/>
</dbReference>
<feature type="non-terminal residue" evidence="3">
    <location>
        <position position="1"/>
    </location>
</feature>
<dbReference type="EMBL" id="BTSX01000001">
    <property type="protein sequence ID" value="GMS78565.1"/>
    <property type="molecule type" value="Genomic_DNA"/>
</dbReference>
<dbReference type="Gene3D" id="1.10.225.10">
    <property type="entry name" value="Saposin-like"/>
    <property type="match status" value="1"/>
</dbReference>
<feature type="domain" description="Saposin B-type" evidence="2">
    <location>
        <begin position="11"/>
        <end position="86"/>
    </location>
</feature>
<dbReference type="InterPro" id="IPR008139">
    <property type="entry name" value="SaposinB_dom"/>
</dbReference>
<organism evidence="3 4">
    <name type="scientific">Pristionchus entomophagus</name>
    <dbReference type="NCBI Taxonomy" id="358040"/>
    <lineage>
        <taxon>Eukaryota</taxon>
        <taxon>Metazoa</taxon>
        <taxon>Ecdysozoa</taxon>
        <taxon>Nematoda</taxon>
        <taxon>Chromadorea</taxon>
        <taxon>Rhabditida</taxon>
        <taxon>Rhabditina</taxon>
        <taxon>Diplogasteromorpha</taxon>
        <taxon>Diplogasteroidea</taxon>
        <taxon>Neodiplogasteridae</taxon>
        <taxon>Pristionchus</taxon>
    </lineage>
</organism>
<proteinExistence type="predicted"/>
<accession>A0AAV5S8Y5</accession>
<keyword evidence="4" id="KW-1185">Reference proteome</keyword>
<dbReference type="Proteomes" id="UP001432027">
    <property type="component" value="Unassembled WGS sequence"/>
</dbReference>
<sequence>VIESGKATLVDGLICNTCKDIVDDVENHEEDTIEARVAASIHEHCQNLGWLTKTCEQVMDSVMDIIVANINENYSAVQNCQKADVC</sequence>
<evidence type="ECO:0000313" key="3">
    <source>
        <dbReference type="EMBL" id="GMS78565.1"/>
    </source>
</evidence>
<dbReference type="AlphaFoldDB" id="A0AAV5S8Y5"/>
<dbReference type="PROSITE" id="PS50015">
    <property type="entry name" value="SAP_B"/>
    <property type="match status" value="1"/>
</dbReference>